<evidence type="ECO:0000313" key="2">
    <source>
        <dbReference type="Proteomes" id="UP000196158"/>
    </source>
</evidence>
<gene>
    <name evidence="1" type="ORF">KASA_0F00726G</name>
</gene>
<organism evidence="1 2">
    <name type="scientific">Maudiozyma saulgeensis</name>
    <dbReference type="NCBI Taxonomy" id="1789683"/>
    <lineage>
        <taxon>Eukaryota</taxon>
        <taxon>Fungi</taxon>
        <taxon>Dikarya</taxon>
        <taxon>Ascomycota</taxon>
        <taxon>Saccharomycotina</taxon>
        <taxon>Saccharomycetes</taxon>
        <taxon>Saccharomycetales</taxon>
        <taxon>Saccharomycetaceae</taxon>
        <taxon>Maudiozyma</taxon>
    </lineage>
</organism>
<sequence length="226" mass="26056">MEILAHCKVYSLSQYYHAQRQLLTIDAKTEPVRSLHLIEPDFKIYDFKRQLLKDNVTTNGKILIIDIVSTWRNTLINDAKLLNNIWYINSEELFTLEGIICFLARLNANPSNTLHNECSIDKDQTKSNTDDSISLQGIIIDNLSYLYAGTANDIKSLNILLKLIKNIQRTFGCWYVSTSLNNEFYQGIEHSFTSQNNTIMSSYMNDIDLVMVRDPITHKVLLKNKT</sequence>
<evidence type="ECO:0000313" key="1">
    <source>
        <dbReference type="EMBL" id="SMN22665.1"/>
    </source>
</evidence>
<keyword evidence="2" id="KW-1185">Reference proteome</keyword>
<accession>A0A1X7RAK3</accession>
<dbReference type="GO" id="GO:0000725">
    <property type="term" value="P:recombinational repair"/>
    <property type="evidence" value="ECO:0007669"/>
    <property type="project" value="InterPro"/>
</dbReference>
<dbReference type="Pfam" id="PF16836">
    <property type="entry name" value="PSY3"/>
    <property type="match status" value="1"/>
</dbReference>
<dbReference type="InterPro" id="IPR027417">
    <property type="entry name" value="P-loop_NTPase"/>
</dbReference>
<dbReference type="OrthoDB" id="4055611at2759"/>
<protein>
    <submittedName>
        <fullName evidence="1">Similar to Saccharomyces cerevisiae YLR376C PSY3 Protein involved in a Rad51p-, Rad54p-dependent pathway for homologous recombination repair</fullName>
    </submittedName>
</protein>
<dbReference type="Proteomes" id="UP000196158">
    <property type="component" value="Unassembled WGS sequence"/>
</dbReference>
<dbReference type="GO" id="GO:0097196">
    <property type="term" value="C:Shu complex"/>
    <property type="evidence" value="ECO:0007669"/>
    <property type="project" value="InterPro"/>
</dbReference>
<proteinExistence type="predicted"/>
<name>A0A1X7RAK3_9SACH</name>
<dbReference type="AlphaFoldDB" id="A0A1X7RAK3"/>
<dbReference type="EMBL" id="FXLY01000013">
    <property type="protein sequence ID" value="SMN22665.1"/>
    <property type="molecule type" value="Genomic_DNA"/>
</dbReference>
<dbReference type="GO" id="GO:0005634">
    <property type="term" value="C:nucleus"/>
    <property type="evidence" value="ECO:0007669"/>
    <property type="project" value="InterPro"/>
</dbReference>
<dbReference type="Gene3D" id="3.40.50.300">
    <property type="entry name" value="P-loop containing nucleotide triphosphate hydrolases"/>
    <property type="match status" value="1"/>
</dbReference>
<dbReference type="InterPro" id="IPR031779">
    <property type="entry name" value="Psy3"/>
</dbReference>
<dbReference type="STRING" id="1789683.A0A1X7RAK3"/>
<reference evidence="1 2" key="1">
    <citation type="submission" date="2017-04" db="EMBL/GenBank/DDBJ databases">
        <authorList>
            <person name="Afonso C.L."/>
            <person name="Miller P.J."/>
            <person name="Scott M.A."/>
            <person name="Spackman E."/>
            <person name="Goraichik I."/>
            <person name="Dimitrov K.M."/>
            <person name="Suarez D.L."/>
            <person name="Swayne D.E."/>
        </authorList>
    </citation>
    <scope>NUCLEOTIDE SEQUENCE [LARGE SCALE GENOMIC DNA]</scope>
</reference>